<feature type="domain" description="HTH gntR-type" evidence="4">
    <location>
        <begin position="14"/>
        <end position="81"/>
    </location>
</feature>
<dbReference type="SUPFAM" id="SSF46785">
    <property type="entry name" value="Winged helix' DNA-binding domain"/>
    <property type="match status" value="1"/>
</dbReference>
<dbReference type="PANTHER" id="PTHR43537">
    <property type="entry name" value="TRANSCRIPTIONAL REGULATOR, GNTR FAMILY"/>
    <property type="match status" value="1"/>
</dbReference>
<dbReference type="RefSeq" id="WP_138185779.1">
    <property type="nucleotide sequence ID" value="NZ_LS992241.1"/>
</dbReference>
<dbReference type="Proteomes" id="UP000304148">
    <property type="component" value="Chromosome"/>
</dbReference>
<sequence>MNLNTPKFSAVPRRKLVDQVLEQLHDALDHHYRPGDRMPTEPELMEMFGVGRSTIREAVKILVHAGVLEVRQGDGTYVRSRPSDSDSLEQRLLKAETVHITEVRSMMDAQAARLASERRTDTDLERMKQLLEERKKALEVGNYAAYVDYDVEFHCSIAEASHNPVLIDLYRAFCSALRGELSHLIVDTQHYEDRSELHDQLLQAIANRDADTAVRLSLANLEPQGGRRNSK</sequence>
<accession>A0A383RBT5</accession>
<dbReference type="SMART" id="SM00345">
    <property type="entry name" value="HTH_GNTR"/>
    <property type="match status" value="1"/>
</dbReference>
<dbReference type="InterPro" id="IPR036388">
    <property type="entry name" value="WH-like_DNA-bd_sf"/>
</dbReference>
<name>A0A383RBT5_PAEAL</name>
<evidence type="ECO:0000259" key="4">
    <source>
        <dbReference type="PROSITE" id="PS50949"/>
    </source>
</evidence>
<dbReference type="GO" id="GO:0003700">
    <property type="term" value="F:DNA-binding transcription factor activity"/>
    <property type="evidence" value="ECO:0007669"/>
    <property type="project" value="InterPro"/>
</dbReference>
<keyword evidence="2 5" id="KW-0238">DNA-binding</keyword>
<evidence type="ECO:0000256" key="2">
    <source>
        <dbReference type="ARBA" id="ARBA00023125"/>
    </source>
</evidence>
<dbReference type="CDD" id="cd07377">
    <property type="entry name" value="WHTH_GntR"/>
    <property type="match status" value="1"/>
</dbReference>
<dbReference type="Gene3D" id="1.10.10.10">
    <property type="entry name" value="Winged helix-like DNA-binding domain superfamily/Winged helix DNA-binding domain"/>
    <property type="match status" value="1"/>
</dbReference>
<evidence type="ECO:0000313" key="6">
    <source>
        <dbReference type="Proteomes" id="UP000304148"/>
    </source>
</evidence>
<proteinExistence type="predicted"/>
<dbReference type="InterPro" id="IPR008920">
    <property type="entry name" value="TF_FadR/GntR_C"/>
</dbReference>
<dbReference type="Pfam" id="PF07729">
    <property type="entry name" value="FCD"/>
    <property type="match status" value="1"/>
</dbReference>
<dbReference type="InterPro" id="IPR036390">
    <property type="entry name" value="WH_DNA-bd_sf"/>
</dbReference>
<dbReference type="PROSITE" id="PS50949">
    <property type="entry name" value="HTH_GNTR"/>
    <property type="match status" value="1"/>
</dbReference>
<dbReference type="SUPFAM" id="SSF48008">
    <property type="entry name" value="GntR ligand-binding domain-like"/>
    <property type="match status" value="1"/>
</dbReference>
<dbReference type="Pfam" id="PF00392">
    <property type="entry name" value="GntR"/>
    <property type="match status" value="1"/>
</dbReference>
<dbReference type="SMART" id="SM00895">
    <property type="entry name" value="FCD"/>
    <property type="match status" value="1"/>
</dbReference>
<dbReference type="EMBL" id="LS992241">
    <property type="protein sequence ID" value="SYX83759.1"/>
    <property type="molecule type" value="Genomic_DNA"/>
</dbReference>
<evidence type="ECO:0000256" key="3">
    <source>
        <dbReference type="ARBA" id="ARBA00023163"/>
    </source>
</evidence>
<dbReference type="PRINTS" id="PR00035">
    <property type="entry name" value="HTHGNTR"/>
</dbReference>
<evidence type="ECO:0000256" key="1">
    <source>
        <dbReference type="ARBA" id="ARBA00023015"/>
    </source>
</evidence>
<protein>
    <submittedName>
        <fullName evidence="5">DNA-binding transcriptional regulator, FadR family</fullName>
    </submittedName>
</protein>
<dbReference type="InterPro" id="IPR000524">
    <property type="entry name" value="Tscrpt_reg_HTH_GntR"/>
</dbReference>
<dbReference type="GO" id="GO:0003677">
    <property type="term" value="F:DNA binding"/>
    <property type="evidence" value="ECO:0007669"/>
    <property type="project" value="UniProtKB-KW"/>
</dbReference>
<keyword evidence="3" id="KW-0804">Transcription</keyword>
<dbReference type="InterPro" id="IPR011711">
    <property type="entry name" value="GntR_C"/>
</dbReference>
<dbReference type="AlphaFoldDB" id="A0A383RBT5"/>
<evidence type="ECO:0000313" key="5">
    <source>
        <dbReference type="EMBL" id="SYX83759.1"/>
    </source>
</evidence>
<dbReference type="PANTHER" id="PTHR43537:SF47">
    <property type="entry name" value="REGULATORY PROTEIN GNTR HTH"/>
    <property type="match status" value="1"/>
</dbReference>
<gene>
    <name evidence="5" type="ORF">PBLR_12181</name>
</gene>
<dbReference type="Gene3D" id="1.20.120.530">
    <property type="entry name" value="GntR ligand-binding domain-like"/>
    <property type="match status" value="1"/>
</dbReference>
<keyword evidence="1" id="KW-0805">Transcription regulation</keyword>
<reference evidence="6" key="1">
    <citation type="submission" date="2018-08" db="EMBL/GenBank/DDBJ databases">
        <authorList>
            <person name="Chevrot R."/>
        </authorList>
    </citation>
    <scope>NUCLEOTIDE SEQUENCE [LARGE SCALE GENOMIC DNA]</scope>
</reference>
<organism evidence="5 6">
    <name type="scientific">Paenibacillus alvei</name>
    <name type="common">Bacillus alvei</name>
    <dbReference type="NCBI Taxonomy" id="44250"/>
    <lineage>
        <taxon>Bacteria</taxon>
        <taxon>Bacillati</taxon>
        <taxon>Bacillota</taxon>
        <taxon>Bacilli</taxon>
        <taxon>Bacillales</taxon>
        <taxon>Paenibacillaceae</taxon>
        <taxon>Paenibacillus</taxon>
    </lineage>
</organism>